<evidence type="ECO:0000313" key="3">
    <source>
        <dbReference type="Proteomes" id="UP000031186"/>
    </source>
</evidence>
<dbReference type="VEuPathDB" id="FungiDB:MAN_06271"/>
<feature type="region of interest" description="Disordered" evidence="1">
    <location>
        <begin position="14"/>
        <end position="61"/>
    </location>
</feature>
<proteinExistence type="predicted"/>
<evidence type="ECO:0000313" key="2">
    <source>
        <dbReference type="EMBL" id="KID65260.1"/>
    </source>
</evidence>
<evidence type="ECO:0000256" key="1">
    <source>
        <dbReference type="SAM" id="MobiDB-lite"/>
    </source>
</evidence>
<dbReference type="EMBL" id="AZNF01000007">
    <property type="protein sequence ID" value="KID65260.1"/>
    <property type="molecule type" value="Genomic_DNA"/>
</dbReference>
<accession>A0A0B4ETK2</accession>
<organism evidence="2 3">
    <name type="scientific">Metarhizium anisopliae (strain ARSEF 549)</name>
    <dbReference type="NCBI Taxonomy" id="3151832"/>
    <lineage>
        <taxon>Eukaryota</taxon>
        <taxon>Fungi</taxon>
        <taxon>Dikarya</taxon>
        <taxon>Ascomycota</taxon>
        <taxon>Pezizomycotina</taxon>
        <taxon>Sordariomycetes</taxon>
        <taxon>Hypocreomycetidae</taxon>
        <taxon>Hypocreales</taxon>
        <taxon>Clavicipitaceae</taxon>
        <taxon>Metarhizium</taxon>
    </lineage>
</organism>
<reference evidence="2 3" key="1">
    <citation type="journal article" date="2014" name="Proc. Natl. Acad. Sci. U.S.A.">
        <title>Trajectory and genomic determinants of fungal-pathogen speciation and host adaptation.</title>
        <authorList>
            <person name="Hu X."/>
            <person name="Xiao G."/>
            <person name="Zheng P."/>
            <person name="Shang Y."/>
            <person name="Su Y."/>
            <person name="Zhang X."/>
            <person name="Liu X."/>
            <person name="Zhan S."/>
            <person name="St Leger R.J."/>
            <person name="Wang C."/>
        </authorList>
    </citation>
    <scope>NUCLEOTIDE SEQUENCE [LARGE SCALE GENOMIC DNA]</scope>
    <source>
        <strain evidence="2 3">ARSEF 549</strain>
    </source>
</reference>
<dbReference type="AlphaFoldDB" id="A0A0B4ETK2"/>
<sequence length="112" mass="12686">MVMGGSAAFIALTQQPMGQTFENTSEDQLREEGELRQNNYSARAKPSPSAQPRTHLNEDSGMTIWDHIENRAATFGSLDEDFQDYAEAKQEILAYNWRRMCGYSSQPSMECL</sequence>
<gene>
    <name evidence="2" type="ORF">MAN_06271</name>
</gene>
<protein>
    <submittedName>
        <fullName evidence="2">Uncharacterized protein</fullName>
    </submittedName>
</protein>
<dbReference type="Proteomes" id="UP000031186">
    <property type="component" value="Unassembled WGS sequence"/>
</dbReference>
<keyword evidence="3" id="KW-1185">Reference proteome</keyword>
<feature type="compositionally biased region" description="Polar residues" evidence="1">
    <location>
        <begin position="14"/>
        <end position="23"/>
    </location>
</feature>
<feature type="non-terminal residue" evidence="2">
    <location>
        <position position="1"/>
    </location>
</feature>
<comment type="caution">
    <text evidence="2">The sequence shown here is derived from an EMBL/GenBank/DDBJ whole genome shotgun (WGS) entry which is preliminary data.</text>
</comment>
<name>A0A0B4ETK2_METAF</name>
<dbReference type="HOGENOM" id="CLU_2146441_0_0_1"/>